<accession>A0AAV1K3W3</accession>
<evidence type="ECO:0000256" key="2">
    <source>
        <dbReference type="SAM" id="Phobius"/>
    </source>
</evidence>
<dbReference type="SUPFAM" id="SSF51206">
    <property type="entry name" value="cAMP-binding domain-like"/>
    <property type="match status" value="4"/>
</dbReference>
<protein>
    <recommendedName>
        <fullName evidence="3">Cyclic nucleotide-binding domain-containing protein</fullName>
    </recommendedName>
</protein>
<feature type="transmembrane region" description="Helical" evidence="2">
    <location>
        <begin position="224"/>
        <end position="243"/>
    </location>
</feature>
<feature type="transmembrane region" description="Helical" evidence="2">
    <location>
        <begin position="112"/>
        <end position="134"/>
    </location>
</feature>
<dbReference type="PANTHER" id="PTHR45638">
    <property type="entry name" value="CYCLIC NUCLEOTIDE-GATED CATION CHANNEL SUBUNIT A"/>
    <property type="match status" value="1"/>
</dbReference>
<keyword evidence="5" id="KW-1185">Reference proteome</keyword>
<dbReference type="PROSITE" id="PS50042">
    <property type="entry name" value="CNMP_BINDING_3"/>
    <property type="match status" value="3"/>
</dbReference>
<evidence type="ECO:0000256" key="1">
    <source>
        <dbReference type="ARBA" id="ARBA00023286"/>
    </source>
</evidence>
<name>A0AAV1K3W3_9NEOP</name>
<dbReference type="Gene3D" id="1.10.287.630">
    <property type="entry name" value="Helix hairpin bin"/>
    <property type="match status" value="1"/>
</dbReference>
<dbReference type="PANTHER" id="PTHR45638:SF11">
    <property type="entry name" value="CYCLIC NUCLEOTIDE-GATED CATION CHANNEL SUBUNIT A"/>
    <property type="match status" value="1"/>
</dbReference>
<feature type="transmembrane region" description="Helical" evidence="2">
    <location>
        <begin position="1090"/>
        <end position="1108"/>
    </location>
</feature>
<dbReference type="CDD" id="cd00038">
    <property type="entry name" value="CAP_ED"/>
    <property type="match status" value="3"/>
</dbReference>
<proteinExistence type="predicted"/>
<dbReference type="SMART" id="SM00100">
    <property type="entry name" value="cNMP"/>
    <property type="match status" value="3"/>
</dbReference>
<feature type="domain" description="Cyclic nucleotide-binding" evidence="3">
    <location>
        <begin position="364"/>
        <end position="483"/>
    </location>
</feature>
<dbReference type="GO" id="GO:0044877">
    <property type="term" value="F:protein-containing complex binding"/>
    <property type="evidence" value="ECO:0007669"/>
    <property type="project" value="TreeGrafter"/>
</dbReference>
<dbReference type="InterPro" id="IPR014710">
    <property type="entry name" value="RmlC-like_jellyroll"/>
</dbReference>
<evidence type="ECO:0000259" key="3">
    <source>
        <dbReference type="PROSITE" id="PS50042"/>
    </source>
</evidence>
<organism evidence="4 5">
    <name type="scientific">Leptosia nina</name>
    <dbReference type="NCBI Taxonomy" id="320188"/>
    <lineage>
        <taxon>Eukaryota</taxon>
        <taxon>Metazoa</taxon>
        <taxon>Ecdysozoa</taxon>
        <taxon>Arthropoda</taxon>
        <taxon>Hexapoda</taxon>
        <taxon>Insecta</taxon>
        <taxon>Pterygota</taxon>
        <taxon>Neoptera</taxon>
        <taxon>Endopterygota</taxon>
        <taxon>Lepidoptera</taxon>
        <taxon>Glossata</taxon>
        <taxon>Ditrysia</taxon>
        <taxon>Papilionoidea</taxon>
        <taxon>Pieridae</taxon>
        <taxon>Pierinae</taxon>
        <taxon>Leptosia</taxon>
    </lineage>
</organism>
<feature type="transmembrane region" description="Helical" evidence="2">
    <location>
        <begin position="712"/>
        <end position="732"/>
    </location>
</feature>
<feature type="transmembrane region" description="Helical" evidence="2">
    <location>
        <begin position="1120"/>
        <end position="1143"/>
    </location>
</feature>
<feature type="transmembrane region" description="Helical" evidence="2">
    <location>
        <begin position="263"/>
        <end position="282"/>
    </location>
</feature>
<keyword evidence="2" id="KW-1133">Transmembrane helix</keyword>
<keyword evidence="1" id="KW-0406">Ion transport</keyword>
<feature type="domain" description="Cyclic nucleotide-binding" evidence="3">
    <location>
        <begin position="1288"/>
        <end position="1387"/>
    </location>
</feature>
<feature type="transmembrane region" description="Helical" evidence="2">
    <location>
        <begin position="1449"/>
        <end position="1467"/>
    </location>
</feature>
<comment type="caution">
    <text evidence="4">The sequence shown here is derived from an EMBL/GenBank/DDBJ whole genome shotgun (WGS) entry which is preliminary data.</text>
</comment>
<dbReference type="Pfam" id="PF00027">
    <property type="entry name" value="cNMP_binding"/>
    <property type="match status" value="2"/>
</dbReference>
<dbReference type="InterPro" id="IPR000595">
    <property type="entry name" value="cNMP-bd_dom"/>
</dbReference>
<gene>
    <name evidence="4" type="ORF">LNINA_LOCUS15176</name>
</gene>
<dbReference type="Proteomes" id="UP001497472">
    <property type="component" value="Unassembled WGS sequence"/>
</dbReference>
<feature type="domain" description="Cyclic nucleotide-binding" evidence="3">
    <location>
        <begin position="1791"/>
        <end position="1906"/>
    </location>
</feature>
<evidence type="ECO:0000313" key="4">
    <source>
        <dbReference type="EMBL" id="CAK1556427.1"/>
    </source>
</evidence>
<dbReference type="GO" id="GO:0005221">
    <property type="term" value="F:intracellularly cyclic nucleotide-activated monoatomic cation channel activity"/>
    <property type="evidence" value="ECO:0007669"/>
    <property type="project" value="InterPro"/>
</dbReference>
<feature type="transmembrane region" description="Helical" evidence="2">
    <location>
        <begin position="1575"/>
        <end position="1596"/>
    </location>
</feature>
<feature type="transmembrane region" description="Helical" evidence="2">
    <location>
        <begin position="1212"/>
        <end position="1239"/>
    </location>
</feature>
<evidence type="ECO:0000313" key="5">
    <source>
        <dbReference type="Proteomes" id="UP001497472"/>
    </source>
</evidence>
<feature type="transmembrane region" description="Helical" evidence="2">
    <location>
        <begin position="582"/>
        <end position="602"/>
    </location>
</feature>
<dbReference type="InterPro" id="IPR018490">
    <property type="entry name" value="cNMP-bd_dom_sf"/>
</dbReference>
<feature type="transmembrane region" description="Helical" evidence="2">
    <location>
        <begin position="1479"/>
        <end position="1496"/>
    </location>
</feature>
<keyword evidence="1" id="KW-1071">Ligand-gated ion channel</keyword>
<keyword evidence="1" id="KW-0813">Transport</keyword>
<dbReference type="Gene3D" id="2.60.120.10">
    <property type="entry name" value="Jelly Rolls"/>
    <property type="match status" value="4"/>
</dbReference>
<keyword evidence="2" id="KW-0472">Membrane</keyword>
<keyword evidence="1" id="KW-0407">Ion channel</keyword>
<dbReference type="EMBL" id="CAVLEF010000283">
    <property type="protein sequence ID" value="CAK1556427.1"/>
    <property type="molecule type" value="Genomic_DNA"/>
</dbReference>
<feature type="transmembrane region" description="Helical" evidence="2">
    <location>
        <begin position="172"/>
        <end position="203"/>
    </location>
</feature>
<feature type="transmembrane region" description="Helical" evidence="2">
    <location>
        <begin position="41"/>
        <end position="62"/>
    </location>
</feature>
<keyword evidence="2" id="KW-0812">Transmembrane</keyword>
<sequence length="1921" mass="225855">MTTATLPSKYYDDDEEEEVDGDQIIHWSNLLFLPFNPTVKAIVLIAVIIKTVMGPIQAVYPIVYCWDTLDYDTSLILLKGAYLYLCDPIYSIDTLLHILHRQITDEAMKREYLPKSGFLILLDIVSLIPFFSLLQDGPCAPVEFSPNIYAFSEFVIIYRIADSFSILSSHKIWQIAIGYTLMLIISVNCITCFFILLTMLGFCPRCNDGVYDWRKFVFQKFNETDTSFSTYVYAASFVLTFFVNNQYDETKPSTINEYILMDAFMLMGYLLLIFVVIPKMVAESMLRLRRMGSYYPKVQRIIDETRRRNISPKAHEDVKDFYSLIWEKRSGITSVPEVISEIPRYLRVEIRLDLVWPIFYHSPTFRKTSNSYKRWLCEVIRMDYKLPGEKFFAGPNCYTHFYYLKSGKIQLISVDDGVTPLITLTSGTILGDISFYLPTPKRKVFVQCITYCEVLYITRVDVLSSLHKHPIDRRLILQHAKDRVRHARTLYTCKQHVRGLDRTEDEGVSWVKKRWWEISDAVRSNRLSIGIDALKCKFSVEETAYHCAKYIGQLVLTGDEQLQTKSSFLYTKFPWILVPHSYFVVIWHRIVVGTVFFVLVLYPPYLSTKSCPMWFVLFQLWTDVIYICDIFVMLLTAMDGQDNIGEDYTIVIFSRCKTGKFMLDVLSSVWIETLASVSGFPQLYNLLQFNRLIKIYVLFSKWDIRKDPLFDVIHKIALIFGSFSMITSYLLYMFDRAHVELRTSYFFGEIFVKCNSTEATSKCDIEFTNPYIILLAWLLEFIFYEYLPGSLLDIYVIIVISYIAFLIFVYSKTDLVAMFYLKYREIVNYQYFVSNIKDHYRHYKVHPGLLMRLNKYLICHWKYFKGMDVLHPNLLKNEPYDIYWKLQGEIAEKIIRESPAFVHADPAFIKELAYKAKFLMLPKNCTVSVFGVQTKTVTWIVQGYITSEYHDLQGEVYKKLYCPGDFVSTCAVFLGRPSLRTLYASTECEVLYMKVIDFFHILKSYPNEWSFFDVCLEKYMPVYDKMVEDYVKKYKDLAYYNSKGLLITDLSERLKHYMRRGFICDVIGSVPINPIVSVVLSRRVEQDEEALIYTASKFAHFYLIMGYFDYLSDMPNRNIAFYMIIKMQVMTILVTLGACHYFVSRCISFVWDDKYNMINMTRRNHCWLPSHLPLDEHPTLNQLQIVYAESFNLAQSGLMRFNLGKFHIDREYLGVGITLCILGIMFWFVMCYSLTLLVLNFRGNTLFQHGVGQLRRFLQAERVDKKLIETAMTHFRYWWFRTIEAADTLLHGGESLERQLVSAATQWFFLPGEVIVREMDLSPWVYIVHRGSILIKQDDEELAKLTKGSIFGQLDGIKPRPVRITAVADGYADLLQIPIKDFQDVIGDETRERIKHCPQAKHDFMAVKKTVIENPYNSLPYILRGRKTIKLPWMATPLRARTDTWYARWLYLCWFIFPAITAFIVLLAKAVPDHCEHRIYWILFVLDLFHIVYLLTEFYTLKLVVQNGECVERIQKWHTFKNWSYYIDILSLTIPILTHFTGDWNYRLARLLRLRHFYYFHHHFCKGFKSQIAPILLKFVIVFLSIHSMTCGWIYVACQHEKFPIQVPPLPAAINKTIDYDEWVHPTQRRGGCPRLTKNFIVDGKVMFGLVVPKNWMSDYIVAITHILVIYTHTEIDIVVSLTLEEMYYKVLLNLIIHPMEIWVLSCAISAVYTKFRELFTYDYDVQSLILYLEHNGLSSVLLDSVKEYTKQLWQRQRGNWLPELAQQAPQCLREDMLCALYMHHVETPPLFRELPEYFRRQLVTKLQRVVIFPGKYIVQEGDIFSCMYFIHEGEVEKWYTDKSGEKKMLSLLSTNGYFGLIPGLFPNTPYQFSYYSRTVVDFVFLRHRDWQDLLQGYPKIKYDLYTAAKQLKKDLQKNIL</sequence>
<feature type="transmembrane region" description="Helical" evidence="2">
    <location>
        <begin position="794"/>
        <end position="811"/>
    </location>
</feature>
<feature type="transmembrane region" description="Helical" evidence="2">
    <location>
        <begin position="614"/>
        <end position="635"/>
    </location>
</feature>
<reference evidence="4 5" key="1">
    <citation type="submission" date="2023-11" db="EMBL/GenBank/DDBJ databases">
        <authorList>
            <person name="Okamura Y."/>
        </authorList>
    </citation>
    <scope>NUCLEOTIDE SEQUENCE [LARGE SCALE GENOMIC DNA]</scope>
</reference>
<dbReference type="InterPro" id="IPR050866">
    <property type="entry name" value="CNG_cation_channel"/>
</dbReference>